<dbReference type="InterPro" id="IPR027417">
    <property type="entry name" value="P-loop_NTPase"/>
</dbReference>
<dbReference type="SUPFAM" id="SSF52540">
    <property type="entry name" value="P-loop containing nucleoside triphosphate hydrolases"/>
    <property type="match status" value="1"/>
</dbReference>
<dbReference type="Pfam" id="PF17784">
    <property type="entry name" value="Sulfotransfer_4"/>
    <property type="match status" value="1"/>
</dbReference>
<dbReference type="PANTHER" id="PTHR36978">
    <property type="entry name" value="P-LOOP CONTAINING NUCLEOTIDE TRIPHOSPHATE HYDROLASE"/>
    <property type="match status" value="1"/>
</dbReference>
<gene>
    <name evidence="1" type="ORF">FJM51_12115</name>
</gene>
<dbReference type="InterPro" id="IPR040632">
    <property type="entry name" value="Sulfotransfer_4"/>
</dbReference>
<dbReference type="AlphaFoldDB" id="A0A501WMP7"/>
<evidence type="ECO:0000313" key="1">
    <source>
        <dbReference type="EMBL" id="TPE50132.1"/>
    </source>
</evidence>
<dbReference type="Proteomes" id="UP000319255">
    <property type="component" value="Unassembled WGS sequence"/>
</dbReference>
<reference evidence="1 2" key="1">
    <citation type="submission" date="2019-06" db="EMBL/GenBank/DDBJ databases">
        <title>A novel bacterium of genus Amaricoccus, isolated from marine sediment.</title>
        <authorList>
            <person name="Huang H."/>
            <person name="Mo K."/>
            <person name="Hu Y."/>
        </authorList>
    </citation>
    <scope>NUCLEOTIDE SEQUENCE [LARGE SCALE GENOMIC DNA]</scope>
    <source>
        <strain evidence="1 2">HB172011</strain>
    </source>
</reference>
<dbReference type="GO" id="GO:0016740">
    <property type="term" value="F:transferase activity"/>
    <property type="evidence" value="ECO:0007669"/>
    <property type="project" value="UniProtKB-KW"/>
</dbReference>
<dbReference type="EMBL" id="VFRP01000011">
    <property type="protein sequence ID" value="TPE50132.1"/>
    <property type="molecule type" value="Genomic_DNA"/>
</dbReference>
<proteinExistence type="predicted"/>
<comment type="caution">
    <text evidence="1">The sequence shown here is derived from an EMBL/GenBank/DDBJ whole genome shotgun (WGS) entry which is preliminary data.</text>
</comment>
<dbReference type="PANTHER" id="PTHR36978:SF4">
    <property type="entry name" value="P-LOOP CONTAINING NUCLEOSIDE TRIPHOSPHATE HYDROLASE PROTEIN"/>
    <property type="match status" value="1"/>
</dbReference>
<keyword evidence="2" id="KW-1185">Reference proteome</keyword>
<accession>A0A501WMP7</accession>
<evidence type="ECO:0000313" key="2">
    <source>
        <dbReference type="Proteomes" id="UP000319255"/>
    </source>
</evidence>
<sequence length="208" mass="23245">MSLQIVGAGFGRTGTHSLREALDTLGLGPCYHMIEIIQDPDRKVPQWVAASEGKADWDAIFEGYGSTVDWPSAAYWKEILAHYPDAKVILSTRPAEGWYDSFSETIAWLMATPATLPPHLQPWLTMASDLVTKTTFGGRPTDREHAIAVFNAYEAEVKASVPPDRLLVFQASEGWEPLCRFLDKPIPATPYPRTNTKDDFIHRFKQPA</sequence>
<dbReference type="Gene3D" id="3.40.50.300">
    <property type="entry name" value="P-loop containing nucleotide triphosphate hydrolases"/>
    <property type="match status" value="1"/>
</dbReference>
<dbReference type="OrthoDB" id="9806624at2"/>
<protein>
    <submittedName>
        <fullName evidence="1">Sulfotransferase family protein</fullName>
    </submittedName>
</protein>
<name>A0A501WMP7_9RHOB</name>
<organism evidence="1 2">
    <name type="scientific">Amaricoccus solimangrovi</name>
    <dbReference type="NCBI Taxonomy" id="2589815"/>
    <lineage>
        <taxon>Bacteria</taxon>
        <taxon>Pseudomonadati</taxon>
        <taxon>Pseudomonadota</taxon>
        <taxon>Alphaproteobacteria</taxon>
        <taxon>Rhodobacterales</taxon>
        <taxon>Paracoccaceae</taxon>
        <taxon>Amaricoccus</taxon>
    </lineage>
</organism>
<keyword evidence="1" id="KW-0808">Transferase</keyword>